<evidence type="ECO:0000313" key="1">
    <source>
        <dbReference type="EMBL" id="RRD50709.1"/>
    </source>
</evidence>
<dbReference type="SUPFAM" id="SSF56209">
    <property type="entry name" value="Nitrile hydratase alpha chain"/>
    <property type="match status" value="1"/>
</dbReference>
<accession>A0A3P1WVV5</accession>
<dbReference type="GO" id="GO:0003824">
    <property type="term" value="F:catalytic activity"/>
    <property type="evidence" value="ECO:0007669"/>
    <property type="project" value="InterPro"/>
</dbReference>
<dbReference type="EMBL" id="RQYT01000004">
    <property type="protein sequence ID" value="RRD50709.1"/>
    <property type="molecule type" value="Genomic_DNA"/>
</dbReference>
<protein>
    <recommendedName>
        <fullName evidence="3">NHLP leader peptide family natural product</fullName>
    </recommendedName>
</protein>
<dbReference type="Proteomes" id="UP000280935">
    <property type="component" value="Unassembled WGS sequence"/>
</dbReference>
<sequence length="126" mass="13224">MSENKGFQEFMQAYTKLLVAVWTDQSVADRLKSNPHGVAADAGLVIPSDVKIAVVEGVGEPASDPQAAMEAYYNDFQKGLADKAVTLAVPPAPQLDAQNLNADDLVDVAGGLSCCCCCPPCCCCWG</sequence>
<dbReference type="InterPro" id="IPR036648">
    <property type="entry name" value="CN_Hdrase_a/SCN_Hdrase_g_sf"/>
</dbReference>
<gene>
    <name evidence="1" type="ORF">EII35_02960</name>
</gene>
<dbReference type="GO" id="GO:0046914">
    <property type="term" value="F:transition metal ion binding"/>
    <property type="evidence" value="ECO:0007669"/>
    <property type="project" value="InterPro"/>
</dbReference>
<proteinExistence type="predicted"/>
<name>A0A3P1WVV5_9ACTN</name>
<dbReference type="OrthoDB" id="528553at2"/>
<organism evidence="1 2">
    <name type="scientific">Arachnia propionica</name>
    <dbReference type="NCBI Taxonomy" id="1750"/>
    <lineage>
        <taxon>Bacteria</taxon>
        <taxon>Bacillati</taxon>
        <taxon>Actinomycetota</taxon>
        <taxon>Actinomycetes</taxon>
        <taxon>Propionibacteriales</taxon>
        <taxon>Propionibacteriaceae</taxon>
        <taxon>Arachnia</taxon>
    </lineage>
</organism>
<dbReference type="RefSeq" id="WP_125226982.1">
    <property type="nucleotide sequence ID" value="NZ_RQYT01000004.1"/>
</dbReference>
<dbReference type="AlphaFoldDB" id="A0A3P1WVV5"/>
<evidence type="ECO:0000313" key="2">
    <source>
        <dbReference type="Proteomes" id="UP000280935"/>
    </source>
</evidence>
<comment type="caution">
    <text evidence="1">The sequence shown here is derived from an EMBL/GenBank/DDBJ whole genome shotgun (WGS) entry which is preliminary data.</text>
</comment>
<reference evidence="1 2" key="1">
    <citation type="submission" date="2018-11" db="EMBL/GenBank/DDBJ databases">
        <title>Genomes From Bacteria Associated with the Canine Oral Cavity: a Test Case for Automated Genome-Based Taxonomic Assignment.</title>
        <authorList>
            <person name="Coil D.A."/>
            <person name="Jospin G."/>
            <person name="Darling A.E."/>
            <person name="Wallis C."/>
            <person name="Davis I.J."/>
            <person name="Harris S."/>
            <person name="Eisen J.A."/>
            <person name="Holcombe L.J."/>
            <person name="O'Flynn C."/>
        </authorList>
    </citation>
    <scope>NUCLEOTIDE SEQUENCE [LARGE SCALE GENOMIC DNA]</scope>
    <source>
        <strain evidence="1 2">OH2822_COT-296</strain>
    </source>
</reference>
<evidence type="ECO:0008006" key="3">
    <source>
        <dbReference type="Google" id="ProtNLM"/>
    </source>
</evidence>